<dbReference type="STRING" id="42256.RradSPS_0683"/>
<evidence type="ECO:0000313" key="5">
    <source>
        <dbReference type="EMBL" id="MDX5893379.1"/>
    </source>
</evidence>
<name>A0A023X184_RUBRA</name>
<reference evidence="5" key="2">
    <citation type="submission" date="2023-11" db="EMBL/GenBank/DDBJ databases">
        <title>MicrobeMod: A computational toolkit for identifying prokaryotic methylation and restriction-modification with nanopore sequencing.</title>
        <authorList>
            <person name="Crits-Christoph A."/>
            <person name="Kang S.C."/>
            <person name="Lee H."/>
            <person name="Ostrov N."/>
        </authorList>
    </citation>
    <scope>NUCLEOTIDE SEQUENCE</scope>
    <source>
        <strain evidence="5">ATCC 51242</strain>
    </source>
</reference>
<feature type="region of interest" description="Disordered" evidence="2">
    <location>
        <begin position="209"/>
        <end position="233"/>
    </location>
</feature>
<dbReference type="Proteomes" id="UP001281130">
    <property type="component" value="Unassembled WGS sequence"/>
</dbReference>
<keyword evidence="6" id="KW-1185">Reference proteome</keyword>
<sequence length="267" mass="28618">MVPESPGPLRVLDDLLRPPFDGDGPEAEAVLDVVPELAPSRGVEQSGYHHLDTLGHVFEVVRLTGLELEAGEIGARVPPERHGALLFAALLHDVAKPITRGEIGGRVLFVAHDTVGAHVAGEVALRLGVPALYADLAFTLTALHLKIGFMESERTDYPPERLVPAAGAFGEELAVLSWADRLAAQGPNLQRKHLDRHRDLCTRFLAASREAGPHSEPDYAGIREDLGPGAPEPEVGLVAARARLYEVRGARPKEALAAAARTVRARS</sequence>
<dbReference type="SUPFAM" id="SSF109604">
    <property type="entry name" value="HD-domain/PDEase-like"/>
    <property type="match status" value="1"/>
</dbReference>
<organism evidence="4 6">
    <name type="scientific">Rubrobacter radiotolerans</name>
    <name type="common">Arthrobacter radiotolerans</name>
    <dbReference type="NCBI Taxonomy" id="42256"/>
    <lineage>
        <taxon>Bacteria</taxon>
        <taxon>Bacillati</taxon>
        <taxon>Actinomycetota</taxon>
        <taxon>Rubrobacteria</taxon>
        <taxon>Rubrobacterales</taxon>
        <taxon>Rubrobacteraceae</taxon>
        <taxon>Rubrobacter</taxon>
    </lineage>
</organism>
<evidence type="ECO:0000259" key="3">
    <source>
        <dbReference type="SMART" id="SM00471"/>
    </source>
</evidence>
<proteinExistence type="predicted"/>
<dbReference type="Proteomes" id="UP000025229">
    <property type="component" value="Chromosome"/>
</dbReference>
<keyword evidence="1" id="KW-0547">Nucleotide-binding</keyword>
<dbReference type="InterPro" id="IPR006674">
    <property type="entry name" value="HD_domain"/>
</dbReference>
<dbReference type="EMBL" id="CP007514">
    <property type="protein sequence ID" value="AHY45966.1"/>
    <property type="molecule type" value="Genomic_DNA"/>
</dbReference>
<gene>
    <name evidence="4" type="ORF">RradSPS_0683</name>
    <name evidence="5" type="ORF">SIL72_04980</name>
</gene>
<accession>A0A023X184</accession>
<dbReference type="PANTHER" id="PTHR47545:SF2">
    <property type="entry name" value="CC-ADDING TRNA NUCLEOTIDYLTRANSFERASE"/>
    <property type="match status" value="1"/>
</dbReference>
<dbReference type="RefSeq" id="WP_038680729.1">
    <property type="nucleotide sequence ID" value="NZ_CP007514.1"/>
</dbReference>
<dbReference type="SMART" id="SM00471">
    <property type="entry name" value="HDc"/>
    <property type="match status" value="1"/>
</dbReference>
<dbReference type="AlphaFoldDB" id="A0A023X184"/>
<dbReference type="OrthoDB" id="9805698at2"/>
<evidence type="ECO:0000313" key="6">
    <source>
        <dbReference type="Proteomes" id="UP000025229"/>
    </source>
</evidence>
<dbReference type="GO" id="GO:0000166">
    <property type="term" value="F:nucleotide binding"/>
    <property type="evidence" value="ECO:0007669"/>
    <property type="project" value="UniProtKB-KW"/>
</dbReference>
<reference evidence="4 6" key="1">
    <citation type="submission" date="2014-03" db="EMBL/GenBank/DDBJ databases">
        <title>Complete genome sequence of the Radio-Resistant Rubrobacter radiotolerans RSPS-4.</title>
        <authorList>
            <person name="Egas C.C."/>
            <person name="Barroso C.C."/>
            <person name="Froufe H.J.C."/>
            <person name="Pacheco J.J."/>
            <person name="Albuquerque L.L."/>
            <person name="da Costa M.M.S."/>
        </authorList>
    </citation>
    <scope>NUCLEOTIDE SEQUENCE [LARGE SCALE GENOMIC DNA]</scope>
    <source>
        <strain evidence="4 6">RSPS-4</strain>
    </source>
</reference>
<evidence type="ECO:0000256" key="2">
    <source>
        <dbReference type="SAM" id="MobiDB-lite"/>
    </source>
</evidence>
<protein>
    <submittedName>
        <fullName evidence="4 5">HD domain</fullName>
    </submittedName>
</protein>
<dbReference type="EMBL" id="JAWXXX010000001">
    <property type="protein sequence ID" value="MDX5893379.1"/>
    <property type="molecule type" value="Genomic_DNA"/>
</dbReference>
<dbReference type="eggNOG" id="COG2844">
    <property type="taxonomic scope" value="Bacteria"/>
</dbReference>
<evidence type="ECO:0000313" key="4">
    <source>
        <dbReference type="EMBL" id="AHY45966.1"/>
    </source>
</evidence>
<feature type="compositionally biased region" description="Basic and acidic residues" evidence="2">
    <location>
        <begin position="211"/>
        <end position="226"/>
    </location>
</feature>
<dbReference type="InterPro" id="IPR003607">
    <property type="entry name" value="HD/PDEase_dom"/>
</dbReference>
<dbReference type="Gene3D" id="1.10.3090.10">
    <property type="entry name" value="cca-adding enzyme, domain 2"/>
    <property type="match status" value="1"/>
</dbReference>
<dbReference type="HOGENOM" id="CLU_1041630_0_0_11"/>
<dbReference type="Pfam" id="PF01966">
    <property type="entry name" value="HD"/>
    <property type="match status" value="1"/>
</dbReference>
<dbReference type="KEGG" id="rrd:RradSPS_0683"/>
<dbReference type="InterPro" id="IPR050124">
    <property type="entry name" value="tRNA_CCA-adding_enzyme"/>
</dbReference>
<dbReference type="PANTHER" id="PTHR47545">
    <property type="entry name" value="MULTIFUNCTIONAL CCA PROTEIN"/>
    <property type="match status" value="1"/>
</dbReference>
<feature type="domain" description="HD/PDEase" evidence="3">
    <location>
        <begin position="49"/>
        <end position="194"/>
    </location>
</feature>
<evidence type="ECO:0000256" key="1">
    <source>
        <dbReference type="ARBA" id="ARBA00022741"/>
    </source>
</evidence>
<dbReference type="CDD" id="cd00077">
    <property type="entry name" value="HDc"/>
    <property type="match status" value="1"/>
</dbReference>